<evidence type="ECO:0000259" key="3">
    <source>
        <dbReference type="Pfam" id="PF00156"/>
    </source>
</evidence>
<evidence type="ECO:0000256" key="2">
    <source>
        <dbReference type="ARBA" id="ARBA00022679"/>
    </source>
</evidence>
<organism evidence="4 5">
    <name type="scientific">Psychracetigena formicireducens</name>
    <dbReference type="NCBI Taxonomy" id="2986056"/>
    <lineage>
        <taxon>Bacteria</taxon>
        <taxon>Bacillati</taxon>
        <taxon>Candidatus Lithacetigenota</taxon>
        <taxon>Candidatus Psychracetigena</taxon>
    </lineage>
</organism>
<evidence type="ECO:0000313" key="4">
    <source>
        <dbReference type="EMBL" id="MBT9144580.1"/>
    </source>
</evidence>
<dbReference type="InterPro" id="IPR000836">
    <property type="entry name" value="PRTase_dom"/>
</dbReference>
<keyword evidence="1" id="KW-0328">Glycosyltransferase</keyword>
<dbReference type="PANTHER" id="PTHR43363:SF1">
    <property type="entry name" value="HYPOXANTHINE-GUANINE PHOSPHORIBOSYLTRANSFERASE"/>
    <property type="match status" value="1"/>
</dbReference>
<gene>
    <name evidence="4" type="ORF">DDT42_00422</name>
</gene>
<dbReference type="Pfam" id="PF00156">
    <property type="entry name" value="Pribosyltran"/>
    <property type="match status" value="1"/>
</dbReference>
<proteinExistence type="predicted"/>
<dbReference type="SUPFAM" id="SSF53271">
    <property type="entry name" value="PRTase-like"/>
    <property type="match status" value="1"/>
</dbReference>
<dbReference type="Gene3D" id="3.40.50.2020">
    <property type="match status" value="1"/>
</dbReference>
<protein>
    <submittedName>
        <fullName evidence="4">Phosphoribosyl transferase</fullName>
    </submittedName>
</protein>
<reference evidence="4 5" key="1">
    <citation type="journal article" date="2021" name="bioRxiv">
        <title>Unique metabolic strategies in Hadean analogues reveal hints for primordial physiology.</title>
        <authorList>
            <person name="Nobu M.K."/>
            <person name="Nakai R."/>
            <person name="Tamazawa S."/>
            <person name="Mori H."/>
            <person name="Toyoda A."/>
            <person name="Ijiri A."/>
            <person name="Suzuki S."/>
            <person name="Kurokawa K."/>
            <person name="Kamagata Y."/>
            <person name="Tamaki H."/>
        </authorList>
    </citation>
    <scope>NUCLEOTIDE SEQUENCE [LARGE SCALE GENOMIC DNA]</scope>
    <source>
        <strain evidence="4">BS525</strain>
    </source>
</reference>
<evidence type="ECO:0000256" key="1">
    <source>
        <dbReference type="ARBA" id="ARBA00022676"/>
    </source>
</evidence>
<dbReference type="EMBL" id="QLTW01000012">
    <property type="protein sequence ID" value="MBT9144580.1"/>
    <property type="molecule type" value="Genomic_DNA"/>
</dbReference>
<accession>A0A9E2BI55</accession>
<dbReference type="PANTHER" id="PTHR43363">
    <property type="entry name" value="HYPOXANTHINE PHOSPHORIBOSYLTRANSFERASE"/>
    <property type="match status" value="1"/>
</dbReference>
<comment type="caution">
    <text evidence="4">The sequence shown here is derived from an EMBL/GenBank/DDBJ whole genome shotgun (WGS) entry which is preliminary data.</text>
</comment>
<name>A0A9E2BI55_PSYF1</name>
<dbReference type="GO" id="GO:0016757">
    <property type="term" value="F:glycosyltransferase activity"/>
    <property type="evidence" value="ECO:0007669"/>
    <property type="project" value="UniProtKB-KW"/>
</dbReference>
<dbReference type="AlphaFoldDB" id="A0A9E2BI55"/>
<dbReference type="InterPro" id="IPR029057">
    <property type="entry name" value="PRTase-like"/>
</dbReference>
<sequence>MRFKNREEAGEQLARFILNFGFKIDLVIGLPRGGLVTAQVVAEKLNVPMDYVLAKKIGPPGNPEYAIAIVTIDGEILKGDDPFTFSQISEEYLTRTASNYLKDLIIRDEIYRKALPKREIKNKKVLVVDDGLATGLTVEAAVDYLLREGATEVYVAAPVGSTEAVERLKNKTREVLVIHTPDIFYAVGEFYQEFYPISEDLVLEILTKERTE</sequence>
<keyword evidence="2 4" id="KW-0808">Transferase</keyword>
<dbReference type="Gene3D" id="3.30.1310.20">
    <property type="entry name" value="PRTase-like"/>
    <property type="match status" value="1"/>
</dbReference>
<dbReference type="CDD" id="cd06223">
    <property type="entry name" value="PRTases_typeI"/>
    <property type="match status" value="1"/>
</dbReference>
<dbReference type="Proteomes" id="UP000811545">
    <property type="component" value="Unassembled WGS sequence"/>
</dbReference>
<evidence type="ECO:0000313" key="5">
    <source>
        <dbReference type="Proteomes" id="UP000811545"/>
    </source>
</evidence>
<feature type="domain" description="Phosphoribosyltransferase" evidence="3">
    <location>
        <begin position="9"/>
        <end position="184"/>
    </location>
</feature>